<evidence type="ECO:0000256" key="3">
    <source>
        <dbReference type="ARBA" id="ARBA00023235"/>
    </source>
</evidence>
<dbReference type="Pfam" id="PF21238">
    <property type="entry name" value="Pus10_C"/>
    <property type="match status" value="1"/>
</dbReference>
<reference evidence="5 6" key="1">
    <citation type="submission" date="2013-05" db="EMBL/GenBank/DDBJ databases">
        <title>Draft genome of the parasitic nematode Anyclostoma ceylanicum.</title>
        <authorList>
            <person name="Mitreva M."/>
        </authorList>
    </citation>
    <scope>NUCLEOTIDE SEQUENCE [LARGE SCALE GENOMIC DNA]</scope>
</reference>
<dbReference type="PANTHER" id="PTHR21568:SF0">
    <property type="entry name" value="TRNA PSEUDOURIDINE SYNTHASE PUS10"/>
    <property type="match status" value="1"/>
</dbReference>
<keyword evidence="3" id="KW-0413">Isomerase</keyword>
<dbReference type="Gene3D" id="3.30.70.3190">
    <property type="match status" value="1"/>
</dbReference>
<dbReference type="InterPro" id="IPR039894">
    <property type="entry name" value="Pus10-like"/>
</dbReference>
<dbReference type="AlphaFoldDB" id="A0A0D6LV58"/>
<evidence type="ECO:0000256" key="1">
    <source>
        <dbReference type="ARBA" id="ARBA00012787"/>
    </source>
</evidence>
<evidence type="ECO:0000313" key="6">
    <source>
        <dbReference type="Proteomes" id="UP000054495"/>
    </source>
</evidence>
<evidence type="ECO:0000313" key="5">
    <source>
        <dbReference type="EMBL" id="EPB73956.1"/>
    </source>
</evidence>
<gene>
    <name evidence="5" type="ORF">ANCCEY_06965</name>
</gene>
<dbReference type="Proteomes" id="UP000054495">
    <property type="component" value="Unassembled WGS sequence"/>
</dbReference>
<dbReference type="PANTHER" id="PTHR21568">
    <property type="entry name" value="TRNA PSEUDOURIDINE SYNTHASE PUS10"/>
    <property type="match status" value="1"/>
</dbReference>
<accession>A0A0D6LV58</accession>
<dbReference type="EC" id="5.4.99.25" evidence="1"/>
<protein>
    <recommendedName>
        <fullName evidence="1">tRNA pseudouridine(55) synthase</fullName>
        <ecNumber evidence="1">5.4.99.25</ecNumber>
    </recommendedName>
</protein>
<feature type="domain" description="Pus10-like C-terminal" evidence="4">
    <location>
        <begin position="189"/>
        <end position="240"/>
    </location>
</feature>
<dbReference type="InterPro" id="IPR048741">
    <property type="entry name" value="Pus10-like_C"/>
</dbReference>
<dbReference type="GO" id="GO:0031119">
    <property type="term" value="P:tRNA pseudouridine synthesis"/>
    <property type="evidence" value="ECO:0007669"/>
    <property type="project" value="TreeGrafter"/>
</dbReference>
<proteinExistence type="predicted"/>
<evidence type="ECO:0000259" key="4">
    <source>
        <dbReference type="Pfam" id="PF21238"/>
    </source>
</evidence>
<keyword evidence="6" id="KW-1185">Reference proteome</keyword>
<keyword evidence="2" id="KW-0819">tRNA processing</keyword>
<sequence length="254" mass="28400">MLNSSLGDGAPTLRLCSLCRRQIAGEAAANVETVSKPFECVLCLGLLDQDYIEEVAQAVGNKLKESPYDATAFTLALNLPISQVLRETIIKRSRPDLNGILVSVPYKIRNIDAYLPKLRQATGMGAALGTDLQLTITFESEEFTEYDTKFLLEHFPHDFQQSRKRKHFEQSDASPCTKIKVEQMLTRIKEDVARLETQAGTYVKEFVHGDFGRTRPSLADLLGVVHGEVDILDLDVDKVDFEWPPSKDAPAVFR</sequence>
<organism evidence="5 6">
    <name type="scientific">Ancylostoma ceylanicum</name>
    <dbReference type="NCBI Taxonomy" id="53326"/>
    <lineage>
        <taxon>Eukaryota</taxon>
        <taxon>Metazoa</taxon>
        <taxon>Ecdysozoa</taxon>
        <taxon>Nematoda</taxon>
        <taxon>Chromadorea</taxon>
        <taxon>Rhabditida</taxon>
        <taxon>Rhabditina</taxon>
        <taxon>Rhabditomorpha</taxon>
        <taxon>Strongyloidea</taxon>
        <taxon>Ancylostomatidae</taxon>
        <taxon>Ancylostomatinae</taxon>
        <taxon>Ancylostoma</taxon>
    </lineage>
</organism>
<name>A0A0D6LV58_9BILA</name>
<dbReference type="EMBL" id="KE124963">
    <property type="protein sequence ID" value="EPB73956.1"/>
    <property type="molecule type" value="Genomic_DNA"/>
</dbReference>
<dbReference type="GO" id="GO:0160148">
    <property type="term" value="F:tRNA pseudouridine(55) synthase activity"/>
    <property type="evidence" value="ECO:0007669"/>
    <property type="project" value="UniProtKB-EC"/>
</dbReference>
<evidence type="ECO:0000256" key="2">
    <source>
        <dbReference type="ARBA" id="ARBA00022694"/>
    </source>
</evidence>